<comment type="function">
    <text evidence="9">Catalyzes the condensation of iminoaspartate with dihydroxyacetone phosphate to form quinolinate.</text>
</comment>
<keyword evidence="6 9" id="KW-0479">Metal-binding</keyword>
<dbReference type="PANTHER" id="PTHR30573">
    <property type="entry name" value="QUINOLINATE SYNTHETASE A"/>
    <property type="match status" value="1"/>
</dbReference>
<dbReference type="Proteomes" id="UP000253490">
    <property type="component" value="Unassembled WGS sequence"/>
</dbReference>
<evidence type="ECO:0000256" key="2">
    <source>
        <dbReference type="ARBA" id="ARBA00012669"/>
    </source>
</evidence>
<dbReference type="InterPro" id="IPR023066">
    <property type="entry name" value="Quinolinate_synth_type2"/>
</dbReference>
<keyword evidence="7 9" id="KW-0408">Iron</keyword>
<evidence type="ECO:0000256" key="4">
    <source>
        <dbReference type="ARBA" id="ARBA00022642"/>
    </source>
</evidence>
<dbReference type="GO" id="GO:0034628">
    <property type="term" value="P:'de novo' NAD+ biosynthetic process from L-aspartate"/>
    <property type="evidence" value="ECO:0007669"/>
    <property type="project" value="TreeGrafter"/>
</dbReference>
<evidence type="ECO:0000256" key="1">
    <source>
        <dbReference type="ARBA" id="ARBA00005065"/>
    </source>
</evidence>
<feature type="binding site" evidence="9">
    <location>
        <position position="213"/>
    </location>
    <ligand>
        <name>iminosuccinate</name>
        <dbReference type="ChEBI" id="CHEBI:77875"/>
    </ligand>
</feature>
<reference evidence="10 11" key="1">
    <citation type="submission" date="2018-06" db="EMBL/GenBank/DDBJ databases">
        <title>Genomic Encyclopedia of Type Strains, Phase IV (KMG-IV): sequencing the most valuable type-strain genomes for metagenomic binning, comparative biology and taxonomic classification.</title>
        <authorList>
            <person name="Goeker M."/>
        </authorList>
    </citation>
    <scope>NUCLEOTIDE SEQUENCE [LARGE SCALE GENOMIC DNA]</scope>
    <source>
        <strain evidence="10 11">DSM 22112</strain>
    </source>
</reference>
<comment type="similarity">
    <text evidence="9">Belongs to the quinolinate synthase family. Type 2 subfamily.</text>
</comment>
<dbReference type="InterPro" id="IPR003473">
    <property type="entry name" value="NadA"/>
</dbReference>
<keyword evidence="11" id="KW-1185">Reference proteome</keyword>
<proteinExistence type="inferred from homology"/>
<dbReference type="EC" id="2.5.1.72" evidence="2 9"/>
<comment type="catalytic activity">
    <reaction evidence="9">
        <text>iminosuccinate + dihydroxyacetone phosphate = quinolinate + phosphate + 2 H2O + H(+)</text>
        <dbReference type="Rhea" id="RHEA:25888"/>
        <dbReference type="ChEBI" id="CHEBI:15377"/>
        <dbReference type="ChEBI" id="CHEBI:15378"/>
        <dbReference type="ChEBI" id="CHEBI:29959"/>
        <dbReference type="ChEBI" id="CHEBI:43474"/>
        <dbReference type="ChEBI" id="CHEBI:57642"/>
        <dbReference type="ChEBI" id="CHEBI:77875"/>
        <dbReference type="EC" id="2.5.1.72"/>
    </reaction>
</comment>
<dbReference type="GO" id="GO:0046872">
    <property type="term" value="F:metal ion binding"/>
    <property type="evidence" value="ECO:0007669"/>
    <property type="project" value="UniProtKB-KW"/>
</dbReference>
<name>A0A366IB71_9FIRM</name>
<evidence type="ECO:0000313" key="11">
    <source>
        <dbReference type="Proteomes" id="UP000253490"/>
    </source>
</evidence>
<gene>
    <name evidence="9" type="primary">nadA</name>
    <name evidence="10" type="ORF">DES36_10440</name>
</gene>
<dbReference type="EMBL" id="QNRX01000004">
    <property type="protein sequence ID" value="RBP67341.1"/>
    <property type="molecule type" value="Genomic_DNA"/>
</dbReference>
<comment type="subcellular location">
    <subcellularLocation>
        <location evidence="9">Cytoplasm</location>
    </subcellularLocation>
</comment>
<feature type="binding site" evidence="9">
    <location>
        <begin position="110"/>
        <end position="112"/>
    </location>
    <ligand>
        <name>iminosuccinate</name>
        <dbReference type="ChEBI" id="CHEBI:77875"/>
    </ligand>
</feature>
<feature type="binding site" evidence="9">
    <location>
        <position position="170"/>
    </location>
    <ligand>
        <name>[4Fe-4S] cluster</name>
        <dbReference type="ChEBI" id="CHEBI:49883"/>
    </ligand>
</feature>
<dbReference type="NCBIfam" id="TIGR00550">
    <property type="entry name" value="nadA"/>
    <property type="match status" value="1"/>
</dbReference>
<feature type="binding site" evidence="9">
    <location>
        <position position="22"/>
    </location>
    <ligand>
        <name>iminosuccinate</name>
        <dbReference type="ChEBI" id="CHEBI:77875"/>
    </ligand>
</feature>
<feature type="binding site" evidence="9">
    <location>
        <position position="127"/>
    </location>
    <ligand>
        <name>iminosuccinate</name>
        <dbReference type="ChEBI" id="CHEBI:77875"/>
    </ligand>
</feature>
<comment type="cofactor">
    <cofactor evidence="9">
        <name>[4Fe-4S] cluster</name>
        <dbReference type="ChEBI" id="CHEBI:49883"/>
    </cofactor>
    <text evidence="9">Binds 1 [4Fe-4S] cluster per subunit.</text>
</comment>
<dbReference type="GO" id="GO:0051539">
    <property type="term" value="F:4 iron, 4 sulfur cluster binding"/>
    <property type="evidence" value="ECO:0007669"/>
    <property type="project" value="UniProtKB-KW"/>
</dbReference>
<keyword evidence="9" id="KW-0963">Cytoplasm</keyword>
<dbReference type="PANTHER" id="PTHR30573:SF0">
    <property type="entry name" value="QUINOLINATE SYNTHASE, CHLOROPLASTIC"/>
    <property type="match status" value="1"/>
</dbReference>
<evidence type="ECO:0000256" key="6">
    <source>
        <dbReference type="ARBA" id="ARBA00022723"/>
    </source>
</evidence>
<dbReference type="SUPFAM" id="SSF142754">
    <property type="entry name" value="NadA-like"/>
    <property type="match status" value="1"/>
</dbReference>
<dbReference type="RefSeq" id="WP_113919905.1">
    <property type="nucleotide sequence ID" value="NZ_QNRX01000004.1"/>
</dbReference>
<feature type="binding site" evidence="9">
    <location>
        <position position="258"/>
    </location>
    <ligand>
        <name>[4Fe-4S] cluster</name>
        <dbReference type="ChEBI" id="CHEBI:49883"/>
    </ligand>
</feature>
<sequence length="302" mass="34324">MEKLIKEIQRLKKEKNAIILSHYYQRPEVQDIADVIGDSYYLSQIARDCEQQLIVFCGVKFMAESAKILSPEKTVLLPALDAGCPMADMADEEGVSEWIKDYPDATVIAYINSSTEVKALVDVCVTSSSAEKIINSIESDEILFLPDKNLGSYLAEQFPSKRFILWDGFCITHHRVRPESIVKIKKRIPEIKVLAHPECDKEVRDLADYIGSTSGILTFATDHDFKDYLVVTEEGILHQMKKKNPDKNFYVPGATMTCVNMKKTTLQDVYESLAFNKYEITVEEGLRVKALRSLEKMHELSK</sequence>
<dbReference type="GO" id="GO:0005829">
    <property type="term" value="C:cytosol"/>
    <property type="evidence" value="ECO:0007669"/>
    <property type="project" value="TreeGrafter"/>
</dbReference>
<dbReference type="HAMAP" id="MF_00568">
    <property type="entry name" value="NadA_type2"/>
    <property type="match status" value="1"/>
</dbReference>
<evidence type="ECO:0000256" key="5">
    <source>
        <dbReference type="ARBA" id="ARBA00022679"/>
    </source>
</evidence>
<dbReference type="InterPro" id="IPR036094">
    <property type="entry name" value="NadA_sf"/>
</dbReference>
<keyword evidence="3 9" id="KW-0004">4Fe-4S</keyword>
<feature type="binding site" evidence="9">
    <location>
        <position position="84"/>
    </location>
    <ligand>
        <name>[4Fe-4S] cluster</name>
        <dbReference type="ChEBI" id="CHEBI:49883"/>
    </ligand>
</feature>
<keyword evidence="5 9" id="KW-0808">Transferase</keyword>
<evidence type="ECO:0000313" key="10">
    <source>
        <dbReference type="EMBL" id="RBP67341.1"/>
    </source>
</evidence>
<dbReference type="UniPathway" id="UPA00253">
    <property type="reaction ID" value="UER00327"/>
</dbReference>
<evidence type="ECO:0000256" key="3">
    <source>
        <dbReference type="ARBA" id="ARBA00022485"/>
    </source>
</evidence>
<evidence type="ECO:0000256" key="9">
    <source>
        <dbReference type="HAMAP-Rule" id="MF_00568"/>
    </source>
</evidence>
<accession>A0A366IB71</accession>
<evidence type="ECO:0000256" key="8">
    <source>
        <dbReference type="ARBA" id="ARBA00023014"/>
    </source>
</evidence>
<keyword evidence="8 9" id="KW-0411">Iron-sulfur</keyword>
<feature type="binding site" evidence="9">
    <location>
        <begin position="196"/>
        <end position="198"/>
    </location>
    <ligand>
        <name>iminosuccinate</name>
        <dbReference type="ChEBI" id="CHEBI:77875"/>
    </ligand>
</feature>
<comment type="caution">
    <text evidence="10">The sequence shown here is derived from an EMBL/GenBank/DDBJ whole genome shotgun (WGS) entry which is preliminary data.</text>
</comment>
<keyword evidence="4 9" id="KW-0662">Pyridine nucleotide biosynthesis</keyword>
<dbReference type="OrthoDB" id="9801204at2"/>
<dbReference type="Gene3D" id="3.40.50.10800">
    <property type="entry name" value="NadA-like"/>
    <property type="match status" value="3"/>
</dbReference>
<dbReference type="NCBIfam" id="NF006878">
    <property type="entry name" value="PRK09375.1-2"/>
    <property type="match status" value="1"/>
</dbReference>
<organism evidence="10 11">
    <name type="scientific">Alkalibaculum bacchi</name>
    <dbReference type="NCBI Taxonomy" id="645887"/>
    <lineage>
        <taxon>Bacteria</taxon>
        <taxon>Bacillati</taxon>
        <taxon>Bacillota</taxon>
        <taxon>Clostridia</taxon>
        <taxon>Eubacteriales</taxon>
        <taxon>Eubacteriaceae</taxon>
        <taxon>Alkalibaculum</taxon>
    </lineage>
</organism>
<dbReference type="Pfam" id="PF02445">
    <property type="entry name" value="NadA"/>
    <property type="match status" value="1"/>
</dbReference>
<protein>
    <recommendedName>
        <fullName evidence="2 9">Quinolinate synthase</fullName>
        <ecNumber evidence="2 9">2.5.1.72</ecNumber>
    </recommendedName>
</protein>
<evidence type="ECO:0000256" key="7">
    <source>
        <dbReference type="ARBA" id="ARBA00023004"/>
    </source>
</evidence>
<dbReference type="AlphaFoldDB" id="A0A366IB71"/>
<dbReference type="GO" id="GO:0008987">
    <property type="term" value="F:quinolinate synthetase A activity"/>
    <property type="evidence" value="ECO:0007669"/>
    <property type="project" value="UniProtKB-UniRule"/>
</dbReference>
<feature type="binding site" evidence="9">
    <location>
        <position position="39"/>
    </location>
    <ligand>
        <name>iminosuccinate</name>
        <dbReference type="ChEBI" id="CHEBI:77875"/>
    </ligand>
</feature>
<comment type="pathway">
    <text evidence="1 9">Cofactor biosynthesis; NAD(+) biosynthesis; quinolinate from iminoaspartate: step 1/1.</text>
</comment>